<evidence type="ECO:0000259" key="6">
    <source>
        <dbReference type="PROSITE" id="PS50011"/>
    </source>
</evidence>
<keyword evidence="2 5" id="KW-0547">Nucleotide-binding</keyword>
<dbReference type="Gene3D" id="2.60.120.10">
    <property type="entry name" value="Jelly Rolls"/>
    <property type="match status" value="1"/>
</dbReference>
<dbReference type="Proteomes" id="UP000186819">
    <property type="component" value="Unassembled WGS sequence"/>
</dbReference>
<dbReference type="PROSITE" id="PS00889">
    <property type="entry name" value="CNMP_BINDING_2"/>
    <property type="match status" value="1"/>
</dbReference>
<dbReference type="Pfam" id="PF00069">
    <property type="entry name" value="Pkinase"/>
    <property type="match status" value="1"/>
</dbReference>
<dbReference type="Gene3D" id="1.10.510.10">
    <property type="entry name" value="Transferase(Phosphotransferase) domain 1"/>
    <property type="match status" value="1"/>
</dbReference>
<dbReference type="InterPro" id="IPR008271">
    <property type="entry name" value="Ser/Thr_kinase_AS"/>
</dbReference>
<dbReference type="InterPro" id="IPR011009">
    <property type="entry name" value="Kinase-like_dom_sf"/>
</dbReference>
<dbReference type="AlphaFoldDB" id="A0A1N6SNG7"/>
<dbReference type="GO" id="GO:0004674">
    <property type="term" value="F:protein serine/threonine kinase activity"/>
    <property type="evidence" value="ECO:0007669"/>
    <property type="project" value="UniProtKB-KW"/>
</dbReference>
<dbReference type="SUPFAM" id="SSF51206">
    <property type="entry name" value="cAMP-binding domain-like"/>
    <property type="match status" value="1"/>
</dbReference>
<dbReference type="PROSITE" id="PS50011">
    <property type="entry name" value="PROTEIN_KINASE_DOM"/>
    <property type="match status" value="1"/>
</dbReference>
<keyword evidence="1" id="KW-0140">cGMP</keyword>
<proteinExistence type="predicted"/>
<evidence type="ECO:0000259" key="7">
    <source>
        <dbReference type="PROSITE" id="PS50042"/>
    </source>
</evidence>
<evidence type="ECO:0000256" key="2">
    <source>
        <dbReference type="ARBA" id="ARBA00022741"/>
    </source>
</evidence>
<sequence>MERIGKYEVRRPLGAGATSSVHLAWDPFAGREVAIKRIHPEILRDPQRGHIYRHLLMNEVALAGKLIHPHIVRTFDAHVDDEDAWIVMEYVGGGTLADFCTPDALLPFDRLIEIIFKCTRALDYAFRRGITHRDIKPANILLTARDGQDIKISDFGAACDVASDRTQIASVGSPAYMSPQQVRAMPLDQQTDIYSLGVAMYQLLTGRLPFESENQFSLLYSIAHDDAPPPSSIRPDVPDALEAIVRRAMDKDLERRYRDWSEFAHDLAQAFRNRATASIHTPIPDAEKFQTLRRLSFFRNFSDVELWEVIGLSRWTRVQPGTVVFREGEPGDHFCFIAAGEARVKKQGRLLNLLSEGECFGEMSLFAAGGSVRSATVEAATPLQVLRIDAAALDRASDTTRMHFYQGFLEVLATRLSLANSRIANV</sequence>
<dbReference type="Gene3D" id="3.30.200.20">
    <property type="entry name" value="Phosphorylase Kinase, domain 1"/>
    <property type="match status" value="1"/>
</dbReference>
<feature type="domain" description="Cyclic nucleotide-binding" evidence="7">
    <location>
        <begin position="297"/>
        <end position="395"/>
    </location>
</feature>
<organism evidence="8 9">
    <name type="scientific">Aromatoleum tolulyticum</name>
    <dbReference type="NCBI Taxonomy" id="34027"/>
    <lineage>
        <taxon>Bacteria</taxon>
        <taxon>Pseudomonadati</taxon>
        <taxon>Pseudomonadota</taxon>
        <taxon>Betaproteobacteria</taxon>
        <taxon>Rhodocyclales</taxon>
        <taxon>Rhodocyclaceae</taxon>
        <taxon>Aromatoleum</taxon>
    </lineage>
</organism>
<dbReference type="OrthoDB" id="9791419at2"/>
<dbReference type="PROSITE" id="PS00107">
    <property type="entry name" value="PROTEIN_KINASE_ATP"/>
    <property type="match status" value="1"/>
</dbReference>
<dbReference type="InterPro" id="IPR017441">
    <property type="entry name" value="Protein_kinase_ATP_BS"/>
</dbReference>
<evidence type="ECO:0000256" key="5">
    <source>
        <dbReference type="PROSITE-ProRule" id="PRU10141"/>
    </source>
</evidence>
<feature type="binding site" evidence="5">
    <location>
        <position position="36"/>
    </location>
    <ligand>
        <name>ATP</name>
        <dbReference type="ChEBI" id="CHEBI:30616"/>
    </ligand>
</feature>
<dbReference type="InterPro" id="IPR018488">
    <property type="entry name" value="cNMP-bd_CS"/>
</dbReference>
<dbReference type="SUPFAM" id="SSF56112">
    <property type="entry name" value="Protein kinase-like (PK-like)"/>
    <property type="match status" value="1"/>
</dbReference>
<dbReference type="InterPro" id="IPR014710">
    <property type="entry name" value="RmlC-like_jellyroll"/>
</dbReference>
<reference evidence="9" key="1">
    <citation type="submission" date="2017-01" db="EMBL/GenBank/DDBJ databases">
        <authorList>
            <person name="Varghese N."/>
            <person name="Submissions S."/>
        </authorList>
    </citation>
    <scope>NUCLEOTIDE SEQUENCE [LARGE SCALE GENOMIC DNA]</scope>
    <source>
        <strain evidence="9">ATCC 51758</strain>
    </source>
</reference>
<evidence type="ECO:0000256" key="1">
    <source>
        <dbReference type="ARBA" id="ARBA00022535"/>
    </source>
</evidence>
<dbReference type="GO" id="GO:0030553">
    <property type="term" value="F:cGMP binding"/>
    <property type="evidence" value="ECO:0007669"/>
    <property type="project" value="UniProtKB-KW"/>
</dbReference>
<keyword evidence="8" id="KW-0808">Transferase</keyword>
<evidence type="ECO:0000313" key="9">
    <source>
        <dbReference type="Proteomes" id="UP000186819"/>
    </source>
</evidence>
<dbReference type="GO" id="GO:0005524">
    <property type="term" value="F:ATP binding"/>
    <property type="evidence" value="ECO:0007669"/>
    <property type="project" value="UniProtKB-UniRule"/>
</dbReference>
<keyword evidence="3 5" id="KW-0067">ATP-binding</keyword>
<keyword evidence="8" id="KW-0418">Kinase</keyword>
<dbReference type="EMBL" id="FTMD01000004">
    <property type="protein sequence ID" value="SIQ42594.1"/>
    <property type="molecule type" value="Genomic_DNA"/>
</dbReference>
<dbReference type="CDD" id="cd00038">
    <property type="entry name" value="CAP_ED"/>
    <property type="match status" value="1"/>
</dbReference>
<accession>A0A1N6SNG7</accession>
<dbReference type="InterPro" id="IPR000719">
    <property type="entry name" value="Prot_kinase_dom"/>
</dbReference>
<feature type="domain" description="Protein kinase" evidence="6">
    <location>
        <begin position="7"/>
        <end position="268"/>
    </location>
</feature>
<dbReference type="SMART" id="SM00100">
    <property type="entry name" value="cNMP"/>
    <property type="match status" value="1"/>
</dbReference>
<dbReference type="GO" id="GO:0005737">
    <property type="term" value="C:cytoplasm"/>
    <property type="evidence" value="ECO:0007669"/>
    <property type="project" value="TreeGrafter"/>
</dbReference>
<evidence type="ECO:0000256" key="3">
    <source>
        <dbReference type="ARBA" id="ARBA00022840"/>
    </source>
</evidence>
<evidence type="ECO:0000256" key="4">
    <source>
        <dbReference type="ARBA" id="ARBA00022992"/>
    </source>
</evidence>
<name>A0A1N6SNG7_9RHOO</name>
<dbReference type="STRING" id="34027.SAMN05421829_104156"/>
<dbReference type="Pfam" id="PF00027">
    <property type="entry name" value="cNMP_binding"/>
    <property type="match status" value="1"/>
</dbReference>
<keyword evidence="9" id="KW-1185">Reference proteome</keyword>
<keyword evidence="4" id="KW-0142">cGMP-binding</keyword>
<dbReference type="PANTHER" id="PTHR24348:SF68">
    <property type="entry name" value="SERINE_THREONINE-PROTEIN KINASE ATG1C"/>
    <property type="match status" value="1"/>
</dbReference>
<dbReference type="PANTHER" id="PTHR24348">
    <property type="entry name" value="SERINE/THREONINE-PROTEIN KINASE UNC-51-RELATED"/>
    <property type="match status" value="1"/>
</dbReference>
<dbReference type="InterPro" id="IPR045269">
    <property type="entry name" value="Atg1-like"/>
</dbReference>
<evidence type="ECO:0000313" key="8">
    <source>
        <dbReference type="EMBL" id="SIQ42594.1"/>
    </source>
</evidence>
<dbReference type="InterPro" id="IPR018490">
    <property type="entry name" value="cNMP-bd_dom_sf"/>
</dbReference>
<dbReference type="CDD" id="cd14014">
    <property type="entry name" value="STKc_PknB_like"/>
    <property type="match status" value="1"/>
</dbReference>
<protein>
    <submittedName>
        <fullName evidence="8">Serine/threonine protein kinase</fullName>
    </submittedName>
</protein>
<gene>
    <name evidence="8" type="ORF">SAMN05421829_104156</name>
</gene>
<dbReference type="InterPro" id="IPR000595">
    <property type="entry name" value="cNMP-bd_dom"/>
</dbReference>
<dbReference type="PROSITE" id="PS50042">
    <property type="entry name" value="CNMP_BINDING_3"/>
    <property type="match status" value="1"/>
</dbReference>
<dbReference type="RefSeq" id="WP_076601511.1">
    <property type="nucleotide sequence ID" value="NZ_FTMD01000004.1"/>
</dbReference>
<keyword evidence="8" id="KW-0723">Serine/threonine-protein kinase</keyword>
<dbReference type="SMART" id="SM00220">
    <property type="entry name" value="S_TKc"/>
    <property type="match status" value="1"/>
</dbReference>
<dbReference type="PROSITE" id="PS00108">
    <property type="entry name" value="PROTEIN_KINASE_ST"/>
    <property type="match status" value="1"/>
</dbReference>